<dbReference type="EC" id="3.1.6.1" evidence="4"/>
<dbReference type="GO" id="GO:0046872">
    <property type="term" value="F:metal ion binding"/>
    <property type="evidence" value="ECO:0007669"/>
    <property type="project" value="UniProtKB-KW"/>
</dbReference>
<keyword evidence="5" id="KW-1185">Reference proteome</keyword>
<dbReference type="Gene3D" id="3.40.720.10">
    <property type="entry name" value="Alkaline Phosphatase, subunit A"/>
    <property type="match status" value="1"/>
</dbReference>
<organism evidence="4 5">
    <name type="scientific">Planktotalea frisia</name>
    <dbReference type="NCBI Taxonomy" id="696762"/>
    <lineage>
        <taxon>Bacteria</taxon>
        <taxon>Pseudomonadati</taxon>
        <taxon>Pseudomonadota</taxon>
        <taxon>Alphaproteobacteria</taxon>
        <taxon>Rhodobacterales</taxon>
        <taxon>Paracoccaceae</taxon>
        <taxon>Planktotalea</taxon>
    </lineage>
</organism>
<dbReference type="InterPro" id="IPR017850">
    <property type="entry name" value="Alkaline_phosphatase_core_sf"/>
</dbReference>
<keyword evidence="2 4" id="KW-0378">Hydrolase</keyword>
<dbReference type="PANTHER" id="PTHR45953">
    <property type="entry name" value="IDURONATE 2-SULFATASE"/>
    <property type="match status" value="1"/>
</dbReference>
<dbReference type="SUPFAM" id="SSF53649">
    <property type="entry name" value="Alkaline phosphatase-like"/>
    <property type="match status" value="1"/>
</dbReference>
<dbReference type="AlphaFoldDB" id="A0A1L9NS61"/>
<dbReference type="OrthoDB" id="9795675at2"/>
<dbReference type="GO" id="GO:0005737">
    <property type="term" value="C:cytoplasm"/>
    <property type="evidence" value="ECO:0007669"/>
    <property type="project" value="TreeGrafter"/>
</dbReference>
<dbReference type="PANTHER" id="PTHR45953:SF1">
    <property type="entry name" value="IDURONATE 2-SULFATASE"/>
    <property type="match status" value="1"/>
</dbReference>
<accession>A0A1L9NS61</accession>
<reference evidence="4 5" key="1">
    <citation type="submission" date="2016-10" db="EMBL/GenBank/DDBJ databases">
        <title>Genome sequence of Planktotalea frisia SH6-1.</title>
        <authorList>
            <person name="Poehlein A."/>
            <person name="Bakenhus I."/>
            <person name="Voget S."/>
            <person name="Brinkhoff T."/>
            <person name="Simon M."/>
        </authorList>
    </citation>
    <scope>NUCLEOTIDE SEQUENCE [LARGE SCALE GENOMIC DNA]</scope>
    <source>
        <strain evidence="4 5">SH6-1</strain>
    </source>
</reference>
<evidence type="ECO:0000256" key="2">
    <source>
        <dbReference type="ARBA" id="ARBA00022801"/>
    </source>
</evidence>
<evidence type="ECO:0000313" key="4">
    <source>
        <dbReference type="EMBL" id="OJI92156.1"/>
    </source>
</evidence>
<dbReference type="RefSeq" id="WP_072632111.1">
    <property type="nucleotide sequence ID" value="NZ_MLCB01000199.1"/>
</dbReference>
<name>A0A1L9NS61_9RHOB</name>
<comment type="caution">
    <text evidence="4">The sequence shown here is derived from an EMBL/GenBank/DDBJ whole genome shotgun (WGS) entry which is preliminary data.</text>
</comment>
<dbReference type="STRING" id="696762.PFRI_36230"/>
<dbReference type="Proteomes" id="UP000184514">
    <property type="component" value="Unassembled WGS sequence"/>
</dbReference>
<protein>
    <submittedName>
        <fullName evidence="4">Arylsulfatase</fullName>
        <ecNumber evidence="4">3.1.6.1</ecNumber>
    </submittedName>
</protein>
<dbReference type="Pfam" id="PF00884">
    <property type="entry name" value="Sulfatase"/>
    <property type="match status" value="1"/>
</dbReference>
<gene>
    <name evidence="4" type="ORF">PFRI_36230</name>
</gene>
<dbReference type="InterPro" id="IPR000917">
    <property type="entry name" value="Sulfatase_N"/>
</dbReference>
<sequence>MPRPVKNVLFIMVDQLRWDYLGCTGHPTLQTPNLDRLAGRGVLFDRTYVQSPICGPSRMSYYTGRYVSSHRSTWLMVPLPLSERTMGDYLRENGRNLSLIGKSHFLPDRKSIERLGGLSDPDRSEYAMEGGFESIARDDGIFGRGPIQTKYADYLRANGYDSPNPWHDFANSAEGPDGEILSGWHLRYAKEPARVADQHGETAYTTDRAIEFIEGKGDDPWALHLSYIKPHWPYVVSAPYNAMYGPADVIPANRASSELTSANPVYKAMADRQESREFMRDEVREAVVPVYMGLIKQLDDHLGRLFAVLEGQGRMDDTLIVFTSDHGDYLGDHWMGEKELFHEESVRVPMIIYDPRAQADATRGTTSTQLVESIDLIPTFLESLGFDGAPEALEGKSLIPLLHGKDVQWRETVFSELDYAFHADVRKDLDRSVDECRGYMAFDGRWKFIFWEGFPPMLFDHESDPNERVDLGQSNAHSAVCKRMEKVLFSWLRGLKNRTTVDNKFVEEWRDKEFQIGQW</sequence>
<dbReference type="EMBL" id="MLCB01000199">
    <property type="protein sequence ID" value="OJI92156.1"/>
    <property type="molecule type" value="Genomic_DNA"/>
</dbReference>
<evidence type="ECO:0000256" key="1">
    <source>
        <dbReference type="ARBA" id="ARBA00022723"/>
    </source>
</evidence>
<proteinExistence type="predicted"/>
<feature type="domain" description="Sulfatase N-terminal" evidence="3">
    <location>
        <begin position="6"/>
        <end position="385"/>
    </location>
</feature>
<evidence type="ECO:0000313" key="5">
    <source>
        <dbReference type="Proteomes" id="UP000184514"/>
    </source>
</evidence>
<dbReference type="GO" id="GO:0004065">
    <property type="term" value="F:arylsulfatase activity"/>
    <property type="evidence" value="ECO:0007669"/>
    <property type="project" value="UniProtKB-EC"/>
</dbReference>
<keyword evidence="1" id="KW-0479">Metal-binding</keyword>
<evidence type="ECO:0000259" key="3">
    <source>
        <dbReference type="Pfam" id="PF00884"/>
    </source>
</evidence>